<feature type="compositionally biased region" description="Basic residues" evidence="1">
    <location>
        <begin position="157"/>
        <end position="172"/>
    </location>
</feature>
<dbReference type="RefSeq" id="WP_344640975.1">
    <property type="nucleotide sequence ID" value="NZ_BAAATR010000058.1"/>
</dbReference>
<keyword evidence="4" id="KW-1185">Reference proteome</keyword>
<dbReference type="CDD" id="cd18785">
    <property type="entry name" value="SF2_C"/>
    <property type="match status" value="1"/>
</dbReference>
<evidence type="ECO:0000313" key="4">
    <source>
        <dbReference type="Proteomes" id="UP001500305"/>
    </source>
</evidence>
<feature type="domain" description="Helicase C-terminal" evidence="2">
    <location>
        <begin position="10"/>
        <end position="71"/>
    </location>
</feature>
<reference evidence="3 4" key="1">
    <citation type="journal article" date="2019" name="Int. J. Syst. Evol. Microbiol.">
        <title>The Global Catalogue of Microorganisms (GCM) 10K type strain sequencing project: providing services to taxonomists for standard genome sequencing and annotation.</title>
        <authorList>
            <consortium name="The Broad Institute Genomics Platform"/>
            <consortium name="The Broad Institute Genome Sequencing Center for Infectious Disease"/>
            <person name="Wu L."/>
            <person name="Ma J."/>
        </authorList>
    </citation>
    <scope>NUCLEOTIDE SEQUENCE [LARGE SCALE GENOMIC DNA]</scope>
    <source>
        <strain evidence="3 4">JCM 7356</strain>
    </source>
</reference>
<evidence type="ECO:0000259" key="2">
    <source>
        <dbReference type="Pfam" id="PF00271"/>
    </source>
</evidence>
<sequence length="172" mass="18536">MVRASAAALARRAAFTEFKAHTGEDGEERGILANSRLLSERIDIAAVDAIVFADPKTSIIDIVQAIGRALRQAYRQGKISWVIIPVYLPSPAVGDDTATADPSEVKEAGEAVKAEADAEIEASSFRTIWRVLRALAAHLFGQRPPLRTAPTSSGKARTWRGRSRRGRGRGCG</sequence>
<dbReference type="Pfam" id="PF00271">
    <property type="entry name" value="Helicase_C"/>
    <property type="match status" value="1"/>
</dbReference>
<dbReference type="InterPro" id="IPR001650">
    <property type="entry name" value="Helicase_C-like"/>
</dbReference>
<feature type="region of interest" description="Disordered" evidence="1">
    <location>
        <begin position="145"/>
        <end position="172"/>
    </location>
</feature>
<dbReference type="InterPro" id="IPR027417">
    <property type="entry name" value="P-loop_NTPase"/>
</dbReference>
<protein>
    <recommendedName>
        <fullName evidence="2">Helicase C-terminal domain-containing protein</fullName>
    </recommendedName>
</protein>
<proteinExistence type="predicted"/>
<name>A0ABN3EYW6_9ACTN</name>
<evidence type="ECO:0000256" key="1">
    <source>
        <dbReference type="SAM" id="MobiDB-lite"/>
    </source>
</evidence>
<dbReference type="Proteomes" id="UP001500305">
    <property type="component" value="Unassembled WGS sequence"/>
</dbReference>
<comment type="caution">
    <text evidence="3">The sequence shown here is derived from an EMBL/GenBank/DDBJ whole genome shotgun (WGS) entry which is preliminary data.</text>
</comment>
<dbReference type="EMBL" id="BAAATR010000058">
    <property type="protein sequence ID" value="GAA2277435.1"/>
    <property type="molecule type" value="Genomic_DNA"/>
</dbReference>
<gene>
    <name evidence="3" type="ORF">GCM10010430_74140</name>
</gene>
<evidence type="ECO:0000313" key="3">
    <source>
        <dbReference type="EMBL" id="GAA2277435.1"/>
    </source>
</evidence>
<organism evidence="3 4">
    <name type="scientific">Kitasatospora cystarginea</name>
    <dbReference type="NCBI Taxonomy" id="58350"/>
    <lineage>
        <taxon>Bacteria</taxon>
        <taxon>Bacillati</taxon>
        <taxon>Actinomycetota</taxon>
        <taxon>Actinomycetes</taxon>
        <taxon>Kitasatosporales</taxon>
        <taxon>Streptomycetaceae</taxon>
        <taxon>Kitasatospora</taxon>
    </lineage>
</organism>
<dbReference type="SUPFAM" id="SSF52540">
    <property type="entry name" value="P-loop containing nucleoside triphosphate hydrolases"/>
    <property type="match status" value="1"/>
</dbReference>
<accession>A0ABN3EYW6</accession>
<dbReference type="Gene3D" id="3.40.50.300">
    <property type="entry name" value="P-loop containing nucleotide triphosphate hydrolases"/>
    <property type="match status" value="1"/>
</dbReference>